<accession>A0A3M7SVY4</accession>
<protein>
    <submittedName>
        <fullName evidence="1">Uncharacterized protein</fullName>
    </submittedName>
</protein>
<dbReference type="EMBL" id="REGN01000703">
    <property type="protein sequence ID" value="RNA39807.1"/>
    <property type="molecule type" value="Genomic_DNA"/>
</dbReference>
<keyword evidence="2" id="KW-1185">Reference proteome</keyword>
<dbReference type="Proteomes" id="UP000276133">
    <property type="component" value="Unassembled WGS sequence"/>
</dbReference>
<comment type="caution">
    <text evidence="1">The sequence shown here is derived from an EMBL/GenBank/DDBJ whole genome shotgun (WGS) entry which is preliminary data.</text>
</comment>
<organism evidence="1 2">
    <name type="scientific">Brachionus plicatilis</name>
    <name type="common">Marine rotifer</name>
    <name type="synonym">Brachionus muelleri</name>
    <dbReference type="NCBI Taxonomy" id="10195"/>
    <lineage>
        <taxon>Eukaryota</taxon>
        <taxon>Metazoa</taxon>
        <taxon>Spiralia</taxon>
        <taxon>Gnathifera</taxon>
        <taxon>Rotifera</taxon>
        <taxon>Eurotatoria</taxon>
        <taxon>Monogononta</taxon>
        <taxon>Pseudotrocha</taxon>
        <taxon>Ploima</taxon>
        <taxon>Brachionidae</taxon>
        <taxon>Brachionus</taxon>
    </lineage>
</organism>
<dbReference type="AlphaFoldDB" id="A0A3M7SVY4"/>
<gene>
    <name evidence="1" type="ORF">BpHYR1_034403</name>
</gene>
<proteinExistence type="predicted"/>
<evidence type="ECO:0000313" key="1">
    <source>
        <dbReference type="EMBL" id="RNA39807.1"/>
    </source>
</evidence>
<name>A0A3M7SVY4_BRAPC</name>
<evidence type="ECO:0000313" key="2">
    <source>
        <dbReference type="Proteomes" id="UP000276133"/>
    </source>
</evidence>
<sequence>MMTLNINWVLSECSVYTYVRHSPIKCFSKCTSAYEIFLMDFFFYVINFFSFEPLYQRCPRLEQKN</sequence>
<reference evidence="1 2" key="1">
    <citation type="journal article" date="2018" name="Sci. Rep.">
        <title>Genomic signatures of local adaptation to the degree of environmental predictability in rotifers.</title>
        <authorList>
            <person name="Franch-Gras L."/>
            <person name="Hahn C."/>
            <person name="Garcia-Roger E.M."/>
            <person name="Carmona M.J."/>
            <person name="Serra M."/>
            <person name="Gomez A."/>
        </authorList>
    </citation>
    <scope>NUCLEOTIDE SEQUENCE [LARGE SCALE GENOMIC DNA]</scope>
    <source>
        <strain evidence="1">HYR1</strain>
    </source>
</reference>